<evidence type="ECO:0000313" key="2">
    <source>
        <dbReference type="EMBL" id="MCI61970.1"/>
    </source>
</evidence>
<dbReference type="Proteomes" id="UP000265520">
    <property type="component" value="Unassembled WGS sequence"/>
</dbReference>
<proteinExistence type="predicted"/>
<reference evidence="2 3" key="1">
    <citation type="journal article" date="2018" name="Front. Plant Sci.">
        <title>Red Clover (Trifolium pratense) and Zigzag Clover (T. medium) - A Picture of Genomic Similarities and Differences.</title>
        <authorList>
            <person name="Dluhosova J."/>
            <person name="Istvanek J."/>
            <person name="Nedelnik J."/>
            <person name="Repkova J."/>
        </authorList>
    </citation>
    <scope>NUCLEOTIDE SEQUENCE [LARGE SCALE GENOMIC DNA]</scope>
    <source>
        <strain evidence="3">cv. 10/8</strain>
        <tissue evidence="2">Leaf</tissue>
    </source>
</reference>
<dbReference type="AlphaFoldDB" id="A0A392TP77"/>
<feature type="region of interest" description="Disordered" evidence="1">
    <location>
        <begin position="31"/>
        <end position="50"/>
    </location>
</feature>
<feature type="non-terminal residue" evidence="2">
    <location>
        <position position="1"/>
    </location>
</feature>
<keyword evidence="3" id="KW-1185">Reference proteome</keyword>
<evidence type="ECO:0000256" key="1">
    <source>
        <dbReference type="SAM" id="MobiDB-lite"/>
    </source>
</evidence>
<protein>
    <submittedName>
        <fullName evidence="2">DUF4283 domain protein</fullName>
    </submittedName>
</protein>
<accession>A0A392TP77</accession>
<feature type="compositionally biased region" description="Basic and acidic residues" evidence="1">
    <location>
        <begin position="37"/>
        <end position="50"/>
    </location>
</feature>
<comment type="caution">
    <text evidence="2">The sequence shown here is derived from an EMBL/GenBank/DDBJ whole genome shotgun (WGS) entry which is preliminary data.</text>
</comment>
<dbReference type="EMBL" id="LXQA010609928">
    <property type="protein sequence ID" value="MCI61970.1"/>
    <property type="molecule type" value="Genomic_DNA"/>
</dbReference>
<name>A0A392TP77_9FABA</name>
<sequence length="70" mass="7997">CLVDDVLVEVKLVEEWGLNIGGDACLFEEETVPQDSEPDHFEEHGDPDHRSNVNELVEKLAHELVNEERE</sequence>
<organism evidence="2 3">
    <name type="scientific">Trifolium medium</name>
    <dbReference type="NCBI Taxonomy" id="97028"/>
    <lineage>
        <taxon>Eukaryota</taxon>
        <taxon>Viridiplantae</taxon>
        <taxon>Streptophyta</taxon>
        <taxon>Embryophyta</taxon>
        <taxon>Tracheophyta</taxon>
        <taxon>Spermatophyta</taxon>
        <taxon>Magnoliopsida</taxon>
        <taxon>eudicotyledons</taxon>
        <taxon>Gunneridae</taxon>
        <taxon>Pentapetalae</taxon>
        <taxon>rosids</taxon>
        <taxon>fabids</taxon>
        <taxon>Fabales</taxon>
        <taxon>Fabaceae</taxon>
        <taxon>Papilionoideae</taxon>
        <taxon>50 kb inversion clade</taxon>
        <taxon>NPAAA clade</taxon>
        <taxon>Hologalegina</taxon>
        <taxon>IRL clade</taxon>
        <taxon>Trifolieae</taxon>
        <taxon>Trifolium</taxon>
    </lineage>
</organism>
<evidence type="ECO:0000313" key="3">
    <source>
        <dbReference type="Proteomes" id="UP000265520"/>
    </source>
</evidence>
<feature type="non-terminal residue" evidence="2">
    <location>
        <position position="70"/>
    </location>
</feature>